<evidence type="ECO:0000256" key="7">
    <source>
        <dbReference type="ARBA" id="ARBA00023157"/>
    </source>
</evidence>
<keyword evidence="2" id="KW-0479">Metal-binding</keyword>
<dbReference type="EMBL" id="AMQN01004976">
    <property type="status" value="NOT_ANNOTATED_CDS"/>
    <property type="molecule type" value="Genomic_DNA"/>
</dbReference>
<dbReference type="InterPro" id="IPR035427">
    <property type="entry name" value="Tim10-like_dom_sf"/>
</dbReference>
<proteinExistence type="inferred from homology"/>
<keyword evidence="6 8" id="KW-0496">Mitochondrion</keyword>
<evidence type="ECO:0000313" key="11">
    <source>
        <dbReference type="EnsemblMetazoa" id="CapteP173021"/>
    </source>
</evidence>
<evidence type="ECO:0000256" key="1">
    <source>
        <dbReference type="ARBA" id="ARBA00022448"/>
    </source>
</evidence>
<dbReference type="Gene3D" id="1.10.287.810">
    <property type="entry name" value="Mitochondrial import inner membrane translocase subunit tim13 like domains"/>
    <property type="match status" value="1"/>
</dbReference>
<dbReference type="HOGENOM" id="CLU_1827116_0_0_1"/>
<dbReference type="GO" id="GO:0046872">
    <property type="term" value="F:metal ion binding"/>
    <property type="evidence" value="ECO:0007669"/>
    <property type="project" value="UniProtKB-KW"/>
</dbReference>
<dbReference type="EnsemblMetazoa" id="CapteT173021">
    <property type="protein sequence ID" value="CapteP173021"/>
    <property type="gene ID" value="CapteG173021"/>
</dbReference>
<dbReference type="OMA" id="FNRCVDN"/>
<dbReference type="OrthoDB" id="1551503at2759"/>
<organism evidence="10">
    <name type="scientific">Capitella teleta</name>
    <name type="common">Polychaete worm</name>
    <dbReference type="NCBI Taxonomy" id="283909"/>
    <lineage>
        <taxon>Eukaryota</taxon>
        <taxon>Metazoa</taxon>
        <taxon>Spiralia</taxon>
        <taxon>Lophotrochozoa</taxon>
        <taxon>Annelida</taxon>
        <taxon>Polychaeta</taxon>
        <taxon>Sedentaria</taxon>
        <taxon>Scolecida</taxon>
        <taxon>Capitellidae</taxon>
        <taxon>Capitella</taxon>
    </lineage>
</organism>
<keyword evidence="3" id="KW-0862">Zinc</keyword>
<reference evidence="10 12" key="2">
    <citation type="journal article" date="2013" name="Nature">
        <title>Insights into bilaterian evolution from three spiralian genomes.</title>
        <authorList>
            <person name="Simakov O."/>
            <person name="Marletaz F."/>
            <person name="Cho S.J."/>
            <person name="Edsinger-Gonzales E."/>
            <person name="Havlak P."/>
            <person name="Hellsten U."/>
            <person name="Kuo D.H."/>
            <person name="Larsson T."/>
            <person name="Lv J."/>
            <person name="Arendt D."/>
            <person name="Savage R."/>
            <person name="Osoegawa K."/>
            <person name="de Jong P."/>
            <person name="Grimwood J."/>
            <person name="Chapman J.A."/>
            <person name="Shapiro H."/>
            <person name="Aerts A."/>
            <person name="Otillar R.P."/>
            <person name="Terry A.Y."/>
            <person name="Boore J.L."/>
            <person name="Grigoriev I.V."/>
            <person name="Lindberg D.R."/>
            <person name="Seaver E.C."/>
            <person name="Weisblat D.A."/>
            <person name="Putnam N.H."/>
            <person name="Rokhsar D.S."/>
        </authorList>
    </citation>
    <scope>NUCLEOTIDE SEQUENCE</scope>
    <source>
        <strain evidence="10 12">I ESC-2004</strain>
    </source>
</reference>
<reference evidence="11" key="3">
    <citation type="submission" date="2015-06" db="UniProtKB">
        <authorList>
            <consortium name="EnsemblMetazoa"/>
        </authorList>
    </citation>
    <scope>IDENTIFICATION</scope>
</reference>
<accession>R7V5B7</accession>
<dbReference type="InterPro" id="IPR004217">
    <property type="entry name" value="Tim10-like"/>
</dbReference>
<keyword evidence="7 8" id="KW-1015">Disulfide bond</keyword>
<dbReference type="SUPFAM" id="SSF144122">
    <property type="entry name" value="Tim10-like"/>
    <property type="match status" value="1"/>
</dbReference>
<keyword evidence="8" id="KW-0143">Chaperone</keyword>
<comment type="function">
    <text evidence="8">Mitochondrial intermembrane chaperone that participates in the import and insertion of some multi-pass transmembrane proteins into the mitochondrial inner membrane. Also required for the transfer of beta-barrel precursors from the TOM complex to the sorting and assembly machinery (SAM complex) of the outer membrane. Acts as a chaperone-like protein that protects the hydrophobic precursors from aggregation and guide them through the mitochondrial intermembrane space.</text>
</comment>
<dbReference type="EMBL" id="KB294813">
    <property type="protein sequence ID" value="ELU14058.1"/>
    <property type="molecule type" value="Genomic_DNA"/>
</dbReference>
<feature type="domain" description="Tim10-like" evidence="9">
    <location>
        <begin position="13"/>
        <end position="69"/>
    </location>
</feature>
<dbReference type="GO" id="GO:0015031">
    <property type="term" value="P:protein transport"/>
    <property type="evidence" value="ECO:0007669"/>
    <property type="project" value="UniProtKB-KW"/>
</dbReference>
<dbReference type="STRING" id="283909.R7V5B7"/>
<comment type="domain">
    <text evidence="8">The twin CX3C motif contains 4 conserved Cys residues that form 2 disulfide bonds in the mitochondrial intermembrane space.</text>
</comment>
<evidence type="ECO:0000313" key="12">
    <source>
        <dbReference type="Proteomes" id="UP000014760"/>
    </source>
</evidence>
<evidence type="ECO:0000259" key="9">
    <source>
        <dbReference type="Pfam" id="PF02953"/>
    </source>
</evidence>
<name>R7V5B7_CAPTE</name>
<comment type="subcellular location">
    <subcellularLocation>
        <location evidence="8">Mitochondrion inner membrane</location>
        <topology evidence="8">Peripheral membrane protein</topology>
        <orientation evidence="8">Intermembrane side</orientation>
    </subcellularLocation>
</comment>
<reference evidence="12" key="1">
    <citation type="submission" date="2012-12" db="EMBL/GenBank/DDBJ databases">
        <authorList>
            <person name="Hellsten U."/>
            <person name="Grimwood J."/>
            <person name="Chapman J.A."/>
            <person name="Shapiro H."/>
            <person name="Aerts A."/>
            <person name="Otillar R.P."/>
            <person name="Terry A.Y."/>
            <person name="Boore J.L."/>
            <person name="Simakov O."/>
            <person name="Marletaz F."/>
            <person name="Cho S.-J."/>
            <person name="Edsinger-Gonzales E."/>
            <person name="Havlak P."/>
            <person name="Kuo D.-H."/>
            <person name="Larsson T."/>
            <person name="Lv J."/>
            <person name="Arendt D."/>
            <person name="Savage R."/>
            <person name="Osoegawa K."/>
            <person name="de Jong P."/>
            <person name="Lindberg D.R."/>
            <person name="Seaver E.C."/>
            <person name="Weisblat D.A."/>
            <person name="Putnam N.H."/>
            <person name="Grigoriev I.V."/>
            <person name="Rokhsar D.S."/>
        </authorList>
    </citation>
    <scope>NUCLEOTIDE SEQUENCE</scope>
    <source>
        <strain evidence="12">I ESC-2004</strain>
    </source>
</reference>
<dbReference type="PANTHER" id="PTHR13172">
    <property type="entry name" value="MITOCHONDRIAL IMPORT INNER MEMBRANE TRANSLOCASE SUBUNIT TIM9B"/>
    <property type="match status" value="1"/>
</dbReference>
<keyword evidence="1 8" id="KW-0813">Transport</keyword>
<evidence type="ECO:0000313" key="10">
    <source>
        <dbReference type="EMBL" id="ELU14058.1"/>
    </source>
</evidence>
<evidence type="ECO:0000256" key="2">
    <source>
        <dbReference type="ARBA" id="ARBA00022723"/>
    </source>
</evidence>
<evidence type="ECO:0000256" key="4">
    <source>
        <dbReference type="ARBA" id="ARBA00022927"/>
    </source>
</evidence>
<evidence type="ECO:0000256" key="6">
    <source>
        <dbReference type="ARBA" id="ARBA00023128"/>
    </source>
</evidence>
<sequence>MAAGQAVDYSNINNLKDILSTYNRITESCFSRCAYNFNQRQLTDNENDCVMSCASKFINTNQRMMMTFMDIQMKKNEAQAEEQLKAQQLAQTQAQDSAAVQPTTQIPAAEMAAAAFANIEAAKSADDSSSVTGIGVESAAS</sequence>
<evidence type="ECO:0000256" key="8">
    <source>
        <dbReference type="RuleBase" id="RU367043"/>
    </source>
</evidence>
<comment type="similarity">
    <text evidence="8">Belongs to the small Tim family.</text>
</comment>
<keyword evidence="12" id="KW-1185">Reference proteome</keyword>
<dbReference type="Proteomes" id="UP000014760">
    <property type="component" value="Unassembled WGS sequence"/>
</dbReference>
<protein>
    <recommendedName>
        <fullName evidence="8">Mitochondrial import inner membrane translocase subunit</fullName>
    </recommendedName>
</protein>
<gene>
    <name evidence="10" type="ORF">CAPTEDRAFT_173021</name>
</gene>
<dbReference type="InterPro" id="IPR050673">
    <property type="entry name" value="Mito_inner_translocase_sub"/>
</dbReference>
<dbReference type="GO" id="GO:0005743">
    <property type="term" value="C:mitochondrial inner membrane"/>
    <property type="evidence" value="ECO:0007669"/>
    <property type="project" value="UniProtKB-SubCell"/>
</dbReference>
<evidence type="ECO:0000256" key="3">
    <source>
        <dbReference type="ARBA" id="ARBA00022833"/>
    </source>
</evidence>
<keyword evidence="8" id="KW-0999">Mitochondrion inner membrane</keyword>
<dbReference type="FunCoup" id="R7V5B7">
    <property type="interactions" value="314"/>
</dbReference>
<comment type="subunit">
    <text evidence="8">Heterohexamer.</text>
</comment>
<keyword evidence="5 8" id="KW-0811">Translocation</keyword>
<keyword evidence="4 8" id="KW-0653">Protein transport</keyword>
<dbReference type="AlphaFoldDB" id="R7V5B7"/>
<dbReference type="Pfam" id="PF02953">
    <property type="entry name" value="zf-Tim10_DDP"/>
    <property type="match status" value="1"/>
</dbReference>
<evidence type="ECO:0000256" key="5">
    <source>
        <dbReference type="ARBA" id="ARBA00023010"/>
    </source>
</evidence>
<keyword evidence="8" id="KW-0472">Membrane</keyword>